<dbReference type="InterPro" id="IPR051257">
    <property type="entry name" value="Diverse_CBS-Domain"/>
</dbReference>
<evidence type="ECO:0000256" key="1">
    <source>
        <dbReference type="ARBA" id="ARBA00023122"/>
    </source>
</evidence>
<evidence type="ECO:0000259" key="3">
    <source>
        <dbReference type="PROSITE" id="PS51371"/>
    </source>
</evidence>
<name>A0ABP9Q380_9PSEU</name>
<feature type="domain" description="CBS" evidence="3">
    <location>
        <begin position="1"/>
        <end position="61"/>
    </location>
</feature>
<dbReference type="EMBL" id="BAABJP010000011">
    <property type="protein sequence ID" value="GAA5156334.1"/>
    <property type="molecule type" value="Genomic_DNA"/>
</dbReference>
<comment type="caution">
    <text evidence="4">The sequence shown here is derived from an EMBL/GenBank/DDBJ whole genome shotgun (WGS) entry which is preliminary data.</text>
</comment>
<evidence type="ECO:0000313" key="4">
    <source>
        <dbReference type="EMBL" id="GAA5156334.1"/>
    </source>
</evidence>
<dbReference type="CDD" id="cd17788">
    <property type="entry name" value="CBS_pair_bac"/>
    <property type="match status" value="1"/>
</dbReference>
<evidence type="ECO:0000256" key="2">
    <source>
        <dbReference type="PROSITE-ProRule" id="PRU00703"/>
    </source>
</evidence>
<keyword evidence="1 2" id="KW-0129">CBS domain</keyword>
<dbReference type="PROSITE" id="PS51371">
    <property type="entry name" value="CBS"/>
    <property type="match status" value="2"/>
</dbReference>
<dbReference type="SUPFAM" id="SSF54631">
    <property type="entry name" value="CBS-domain pair"/>
    <property type="match status" value="1"/>
</dbReference>
<dbReference type="InterPro" id="IPR046342">
    <property type="entry name" value="CBS_dom_sf"/>
</dbReference>
<evidence type="ECO:0000313" key="5">
    <source>
        <dbReference type="Proteomes" id="UP001428817"/>
    </source>
</evidence>
<dbReference type="Gene3D" id="3.10.580.10">
    <property type="entry name" value="CBS-domain"/>
    <property type="match status" value="1"/>
</dbReference>
<reference evidence="5" key="1">
    <citation type="journal article" date="2019" name="Int. J. Syst. Evol. Microbiol.">
        <title>The Global Catalogue of Microorganisms (GCM) 10K type strain sequencing project: providing services to taxonomists for standard genome sequencing and annotation.</title>
        <authorList>
            <consortium name="The Broad Institute Genomics Platform"/>
            <consortium name="The Broad Institute Genome Sequencing Center for Infectious Disease"/>
            <person name="Wu L."/>
            <person name="Ma J."/>
        </authorList>
    </citation>
    <scope>NUCLEOTIDE SEQUENCE [LARGE SCALE GENOMIC DNA]</scope>
    <source>
        <strain evidence="5">JCM 18303</strain>
    </source>
</reference>
<dbReference type="Proteomes" id="UP001428817">
    <property type="component" value="Unassembled WGS sequence"/>
</dbReference>
<proteinExistence type="predicted"/>
<dbReference type="PANTHER" id="PTHR43080:SF2">
    <property type="entry name" value="CBS DOMAIN-CONTAINING PROTEIN"/>
    <property type="match status" value="1"/>
</dbReference>
<dbReference type="Pfam" id="PF00571">
    <property type="entry name" value="CBS"/>
    <property type="match status" value="2"/>
</dbReference>
<gene>
    <name evidence="4" type="ORF">GCM10023321_31900</name>
</gene>
<protein>
    <submittedName>
        <fullName evidence="4">CBS domain-containing protein</fullName>
    </submittedName>
</protein>
<sequence length="147" mass="15526">MAQPLPTVTVDSAALEAARLIAEQRLPGIAVLDHQQRPVALLPASDVLRAVVPEPVLDDPSLAGVVDEASADRLCTEGLGRKRVADLMRPVHQRVELAAVEPHDTVVECAALMARLHSPAVVVIDNGELVGVVTAAHLLEVLLNRPG</sequence>
<feature type="domain" description="CBS" evidence="3">
    <location>
        <begin position="88"/>
        <end position="147"/>
    </location>
</feature>
<organism evidence="4 5">
    <name type="scientific">Pseudonocardia eucalypti</name>
    <dbReference type="NCBI Taxonomy" id="648755"/>
    <lineage>
        <taxon>Bacteria</taxon>
        <taxon>Bacillati</taxon>
        <taxon>Actinomycetota</taxon>
        <taxon>Actinomycetes</taxon>
        <taxon>Pseudonocardiales</taxon>
        <taxon>Pseudonocardiaceae</taxon>
        <taxon>Pseudonocardia</taxon>
    </lineage>
</organism>
<dbReference type="PANTHER" id="PTHR43080">
    <property type="entry name" value="CBS DOMAIN-CONTAINING PROTEIN CBSX3, MITOCHONDRIAL"/>
    <property type="match status" value="1"/>
</dbReference>
<dbReference type="SMART" id="SM00116">
    <property type="entry name" value="CBS"/>
    <property type="match status" value="2"/>
</dbReference>
<dbReference type="InterPro" id="IPR000644">
    <property type="entry name" value="CBS_dom"/>
</dbReference>
<accession>A0ABP9Q380</accession>
<keyword evidence="5" id="KW-1185">Reference proteome</keyword>